<keyword evidence="1" id="KW-0732">Signal</keyword>
<name>A0AAV9LPT8_9SOLN</name>
<gene>
    <name evidence="2" type="ORF">R3W88_031461</name>
</gene>
<protein>
    <submittedName>
        <fullName evidence="2">Uncharacterized protein</fullName>
    </submittedName>
</protein>
<reference evidence="2 3" key="1">
    <citation type="submission" date="2023-10" db="EMBL/GenBank/DDBJ databases">
        <title>Genome-Wide Identification Analysis in wild type Solanum Pinnatisectum Reveals Some Genes Defensing Phytophthora Infestans.</title>
        <authorList>
            <person name="Sun C."/>
        </authorList>
    </citation>
    <scope>NUCLEOTIDE SEQUENCE [LARGE SCALE GENOMIC DNA]</scope>
    <source>
        <strain evidence="2">LQN</strain>
        <tissue evidence="2">Leaf</tissue>
    </source>
</reference>
<feature type="signal peptide" evidence="1">
    <location>
        <begin position="1"/>
        <end position="23"/>
    </location>
</feature>
<keyword evidence="3" id="KW-1185">Reference proteome</keyword>
<comment type="caution">
    <text evidence="2">The sequence shown here is derived from an EMBL/GenBank/DDBJ whole genome shotgun (WGS) entry which is preliminary data.</text>
</comment>
<feature type="chain" id="PRO_5043709728" evidence="1">
    <location>
        <begin position="24"/>
        <end position="86"/>
    </location>
</feature>
<proteinExistence type="predicted"/>
<organism evidence="2 3">
    <name type="scientific">Solanum pinnatisectum</name>
    <name type="common">tansyleaf nightshade</name>
    <dbReference type="NCBI Taxonomy" id="50273"/>
    <lineage>
        <taxon>Eukaryota</taxon>
        <taxon>Viridiplantae</taxon>
        <taxon>Streptophyta</taxon>
        <taxon>Embryophyta</taxon>
        <taxon>Tracheophyta</taxon>
        <taxon>Spermatophyta</taxon>
        <taxon>Magnoliopsida</taxon>
        <taxon>eudicotyledons</taxon>
        <taxon>Gunneridae</taxon>
        <taxon>Pentapetalae</taxon>
        <taxon>asterids</taxon>
        <taxon>lamiids</taxon>
        <taxon>Solanales</taxon>
        <taxon>Solanaceae</taxon>
        <taxon>Solanoideae</taxon>
        <taxon>Solaneae</taxon>
        <taxon>Solanum</taxon>
    </lineage>
</organism>
<dbReference type="Proteomes" id="UP001311915">
    <property type="component" value="Unassembled WGS sequence"/>
</dbReference>
<evidence type="ECO:0000256" key="1">
    <source>
        <dbReference type="SAM" id="SignalP"/>
    </source>
</evidence>
<evidence type="ECO:0000313" key="2">
    <source>
        <dbReference type="EMBL" id="KAK4726544.1"/>
    </source>
</evidence>
<evidence type="ECO:0000313" key="3">
    <source>
        <dbReference type="Proteomes" id="UP001311915"/>
    </source>
</evidence>
<dbReference type="AlphaFoldDB" id="A0AAV9LPT8"/>
<sequence>MFVIHMVYHTILTLAYWLMSPLSWDISRLCFSVSSFLINELIELCGNTIPFNFILGKCKLYCYISETRYMDDFNKRSHEKSRVNWK</sequence>
<accession>A0AAV9LPT8</accession>
<dbReference type="EMBL" id="JAWPEI010000005">
    <property type="protein sequence ID" value="KAK4726544.1"/>
    <property type="molecule type" value="Genomic_DNA"/>
</dbReference>